<feature type="signal peptide" evidence="1">
    <location>
        <begin position="1"/>
        <end position="19"/>
    </location>
</feature>
<evidence type="ECO:0008006" key="4">
    <source>
        <dbReference type="Google" id="ProtNLM"/>
    </source>
</evidence>
<keyword evidence="3" id="KW-1185">Reference proteome</keyword>
<evidence type="ECO:0000313" key="3">
    <source>
        <dbReference type="Proteomes" id="UP000242175"/>
    </source>
</evidence>
<dbReference type="RefSeq" id="WP_089073663.1">
    <property type="nucleotide sequence ID" value="NZ_CBCSAM010000001.1"/>
</dbReference>
<dbReference type="PROSITE" id="PS51257">
    <property type="entry name" value="PROKAR_LIPOPROTEIN"/>
    <property type="match status" value="1"/>
</dbReference>
<dbReference type="KEGG" id="pmai:CF386_06980"/>
<evidence type="ECO:0000256" key="1">
    <source>
        <dbReference type="SAM" id="SignalP"/>
    </source>
</evidence>
<protein>
    <recommendedName>
        <fullName evidence="4">Lipoprotein</fullName>
    </recommendedName>
</protein>
<accession>A0A220VEG4</accession>
<organism evidence="2 3">
    <name type="scientific">Paraphotobacterium marinum</name>
    <dbReference type="NCBI Taxonomy" id="1755811"/>
    <lineage>
        <taxon>Bacteria</taxon>
        <taxon>Pseudomonadati</taxon>
        <taxon>Pseudomonadota</taxon>
        <taxon>Gammaproteobacteria</taxon>
        <taxon>Vibrionales</taxon>
        <taxon>Vibrionaceae</taxon>
        <taxon>Paraphotobacterium</taxon>
    </lineage>
</organism>
<name>A0A220VEG4_9GAMM</name>
<sequence length="79" mass="9414">MLKLTFPLIVLIMLVGCSANPYDVQQPPDRTVRTVKFKWSGNIHKKIIKDRQCWDDYCQTTKRTVYLNRDWPDDVRVMN</sequence>
<evidence type="ECO:0000313" key="2">
    <source>
        <dbReference type="EMBL" id="ASK78755.1"/>
    </source>
</evidence>
<gene>
    <name evidence="2" type="ORF">CF386_06980</name>
</gene>
<dbReference type="AlphaFoldDB" id="A0A220VEG4"/>
<dbReference type="EMBL" id="CP022355">
    <property type="protein sequence ID" value="ASK78755.1"/>
    <property type="molecule type" value="Genomic_DNA"/>
</dbReference>
<reference evidence="2 3" key="1">
    <citation type="journal article" date="2016" name="Int. J. Syst. Evol. Microbiol.">
        <title>Paraphotobacterium marinum gen. nov., sp. nov., a member of the family Vibrionaceae, isolated from surface seawater.</title>
        <authorList>
            <person name="Huang Z."/>
            <person name="Dong C."/>
            <person name="Shao Z."/>
        </authorList>
    </citation>
    <scope>NUCLEOTIDE SEQUENCE [LARGE SCALE GENOMIC DNA]</scope>
    <source>
        <strain evidence="2 3">NSCS20N07D</strain>
    </source>
</reference>
<proteinExistence type="predicted"/>
<dbReference type="Proteomes" id="UP000242175">
    <property type="component" value="Chromosome large"/>
</dbReference>
<feature type="chain" id="PRO_5012826897" description="Lipoprotein" evidence="1">
    <location>
        <begin position="20"/>
        <end position="79"/>
    </location>
</feature>
<keyword evidence="1" id="KW-0732">Signal</keyword>